<feature type="transmembrane region" description="Helical" evidence="2">
    <location>
        <begin position="153"/>
        <end position="175"/>
    </location>
</feature>
<evidence type="ECO:0000256" key="2">
    <source>
        <dbReference type="SAM" id="Phobius"/>
    </source>
</evidence>
<evidence type="ECO:0008006" key="4">
    <source>
        <dbReference type="Google" id="ProtNLM"/>
    </source>
</evidence>
<keyword evidence="2" id="KW-0472">Membrane</keyword>
<name>A0A126SYX1_9BACT</name>
<evidence type="ECO:0000313" key="3">
    <source>
        <dbReference type="EMBL" id="AMK59507.1"/>
    </source>
</evidence>
<organism evidence="3">
    <name type="scientific">uncultured bacterium UPO68_UPO87</name>
    <dbReference type="NCBI Taxonomy" id="1776988"/>
    <lineage>
        <taxon>Bacteria</taxon>
        <taxon>environmental samples</taxon>
    </lineage>
</organism>
<keyword evidence="2" id="KW-1133">Transmembrane helix</keyword>
<dbReference type="PANTHER" id="PTHR41386">
    <property type="entry name" value="INTEGRAL MEMBRANE PROTEIN-RELATED"/>
    <property type="match status" value="1"/>
</dbReference>
<proteinExistence type="predicted"/>
<reference evidence="3" key="1">
    <citation type="journal article" date="2016" name="Appl. Environ. Microbiol.">
        <title>Functional Metagenomics of a Biostimulated Petroleum-Contaminated Soil Reveals an Extraordinary Diversity of Extradiol Dioxygenases.</title>
        <authorList>
            <person name="Terron-Gonzalez L."/>
            <person name="Martin-Cabello G."/>
            <person name="Ferrer M."/>
            <person name="Santero E."/>
        </authorList>
    </citation>
    <scope>NUCLEOTIDE SEQUENCE</scope>
</reference>
<evidence type="ECO:0000256" key="1">
    <source>
        <dbReference type="SAM" id="Coils"/>
    </source>
</evidence>
<keyword evidence="1" id="KW-0175">Coiled coil</keyword>
<dbReference type="EMBL" id="KU144991">
    <property type="protein sequence ID" value="AMK59507.1"/>
    <property type="molecule type" value="Genomic_DNA"/>
</dbReference>
<dbReference type="PANTHER" id="PTHR41386:SF1">
    <property type="entry name" value="MEMBRANE PROTEIN"/>
    <property type="match status" value="1"/>
</dbReference>
<accession>A0A126SYX1</accession>
<dbReference type="AlphaFoldDB" id="A0A126SYX1"/>
<keyword evidence="2" id="KW-0812">Transmembrane</keyword>
<feature type="transmembrane region" description="Helical" evidence="2">
    <location>
        <begin position="126"/>
        <end position="147"/>
    </location>
</feature>
<dbReference type="Pfam" id="PF06210">
    <property type="entry name" value="DUF1003"/>
    <property type="match status" value="1"/>
</dbReference>
<sequence length="244" mass="28052">MSKTHEHAAGERRHCALCAPGEHHGGLVPFGAIREPILDLVRSDHPDLPAEGFLCHRHVDHYRDLYVRRAIEADKGQLDELEKEVVRSLEENDILAANAEEIFEGTRTLGERLSDVIADFGGSWRFIIFFGAVLFGWIALNIVGLFADPFDPYPFILLNLVLSCLAAIQAPIIMMSQKRQETRDRVRAKNDYKINLKAELEIRNLHEKLDHLLIHQWQRLMEIQQIQVELMNEIARRGDHGRDR</sequence>
<protein>
    <recommendedName>
        <fullName evidence="4">DUF1003 domain-containing protein</fullName>
    </recommendedName>
</protein>
<feature type="coiled-coil region" evidence="1">
    <location>
        <begin position="71"/>
        <end position="98"/>
    </location>
</feature>
<dbReference type="InterPro" id="IPR010406">
    <property type="entry name" value="DUF1003"/>
</dbReference>